<dbReference type="EMBL" id="KN822985">
    <property type="protein sequence ID" value="KIO29252.1"/>
    <property type="molecule type" value="Genomic_DNA"/>
</dbReference>
<gene>
    <name evidence="1" type="ORF">M407DRAFT_70734</name>
</gene>
<dbReference type="OrthoDB" id="3232239at2759"/>
<dbReference type="Proteomes" id="UP000054248">
    <property type="component" value="Unassembled WGS sequence"/>
</dbReference>
<keyword evidence="2" id="KW-1185">Reference proteome</keyword>
<protein>
    <recommendedName>
        <fullName evidence="3">F-box domain-containing protein</fullName>
    </recommendedName>
</protein>
<accession>A0A0C3M6I0</accession>
<evidence type="ECO:0008006" key="3">
    <source>
        <dbReference type="Google" id="ProtNLM"/>
    </source>
</evidence>
<proteinExistence type="predicted"/>
<name>A0A0C3M6I0_9AGAM</name>
<sequence>MQLPVEIIGRIIQLVYFSSSKRKAILPLLLVSPTFRIETERLLYSHLCLRTLSQVVRCFQTINARPNIPRTVRQLHVSVTLNSNLPAAGLFDFISLDGTVLGDEQVLRMREARAAKLTGKVLRPFGVLVHRTLNKLVSLQEYSLSLGNAPGRDELAFAPMWLPAQAPFTLRRFIVDLNLSPPMTRFLQSQPSITDLLAPHFYNQPGRLPLPKGSLPKLRGLVLSPEVASSIVPGRPVKRVVLKPSGQRGAPRMIDAITHAIPFLAQSTVPVKSIDLVAPQLPDITELLLKPLAAGLPYLEHIALRRSFIFPDEVSKVKRILPFLFD</sequence>
<evidence type="ECO:0000313" key="1">
    <source>
        <dbReference type="EMBL" id="KIO29252.1"/>
    </source>
</evidence>
<reference evidence="1 2" key="1">
    <citation type="submission" date="2014-04" db="EMBL/GenBank/DDBJ databases">
        <authorList>
            <consortium name="DOE Joint Genome Institute"/>
            <person name="Kuo A."/>
            <person name="Girlanda M."/>
            <person name="Perotto S."/>
            <person name="Kohler A."/>
            <person name="Nagy L.G."/>
            <person name="Floudas D."/>
            <person name="Copeland A."/>
            <person name="Barry K.W."/>
            <person name="Cichocki N."/>
            <person name="Veneault-Fourrey C."/>
            <person name="LaButti K."/>
            <person name="Lindquist E.A."/>
            <person name="Lipzen A."/>
            <person name="Lundell T."/>
            <person name="Morin E."/>
            <person name="Murat C."/>
            <person name="Sun H."/>
            <person name="Tunlid A."/>
            <person name="Henrissat B."/>
            <person name="Grigoriev I.V."/>
            <person name="Hibbett D.S."/>
            <person name="Martin F."/>
            <person name="Nordberg H.P."/>
            <person name="Cantor M.N."/>
            <person name="Hua S.X."/>
        </authorList>
    </citation>
    <scope>NUCLEOTIDE SEQUENCE [LARGE SCALE GENOMIC DNA]</scope>
    <source>
        <strain evidence="1 2">MUT 4182</strain>
    </source>
</reference>
<dbReference type="HOGENOM" id="CLU_853082_0_0_1"/>
<evidence type="ECO:0000313" key="2">
    <source>
        <dbReference type="Proteomes" id="UP000054248"/>
    </source>
</evidence>
<reference evidence="2" key="2">
    <citation type="submission" date="2015-01" db="EMBL/GenBank/DDBJ databases">
        <title>Evolutionary Origins and Diversification of the Mycorrhizal Mutualists.</title>
        <authorList>
            <consortium name="DOE Joint Genome Institute"/>
            <consortium name="Mycorrhizal Genomics Consortium"/>
            <person name="Kohler A."/>
            <person name="Kuo A."/>
            <person name="Nagy L.G."/>
            <person name="Floudas D."/>
            <person name="Copeland A."/>
            <person name="Barry K.W."/>
            <person name="Cichocki N."/>
            <person name="Veneault-Fourrey C."/>
            <person name="LaButti K."/>
            <person name="Lindquist E.A."/>
            <person name="Lipzen A."/>
            <person name="Lundell T."/>
            <person name="Morin E."/>
            <person name="Murat C."/>
            <person name="Riley R."/>
            <person name="Ohm R."/>
            <person name="Sun H."/>
            <person name="Tunlid A."/>
            <person name="Henrissat B."/>
            <person name="Grigoriev I.V."/>
            <person name="Hibbett D.S."/>
            <person name="Martin F."/>
        </authorList>
    </citation>
    <scope>NUCLEOTIDE SEQUENCE [LARGE SCALE GENOMIC DNA]</scope>
    <source>
        <strain evidence="2">MUT 4182</strain>
    </source>
</reference>
<dbReference type="AlphaFoldDB" id="A0A0C3M6I0"/>
<organism evidence="1 2">
    <name type="scientific">Tulasnella calospora MUT 4182</name>
    <dbReference type="NCBI Taxonomy" id="1051891"/>
    <lineage>
        <taxon>Eukaryota</taxon>
        <taxon>Fungi</taxon>
        <taxon>Dikarya</taxon>
        <taxon>Basidiomycota</taxon>
        <taxon>Agaricomycotina</taxon>
        <taxon>Agaricomycetes</taxon>
        <taxon>Cantharellales</taxon>
        <taxon>Tulasnellaceae</taxon>
        <taxon>Tulasnella</taxon>
    </lineage>
</organism>